<name>A0A9W6V2C4_9ACTN</name>
<dbReference type="AlphaFoldDB" id="A0A9W6V2C4"/>
<evidence type="ECO:0000313" key="1">
    <source>
        <dbReference type="EMBL" id="GLW69860.1"/>
    </source>
</evidence>
<organism evidence="1 2">
    <name type="scientific">Kitasatospora phosalacinea</name>
    <dbReference type="NCBI Taxonomy" id="2065"/>
    <lineage>
        <taxon>Bacteria</taxon>
        <taxon>Bacillati</taxon>
        <taxon>Actinomycetota</taxon>
        <taxon>Actinomycetes</taxon>
        <taxon>Kitasatosporales</taxon>
        <taxon>Streptomycetaceae</taxon>
        <taxon>Kitasatospora</taxon>
    </lineage>
</organism>
<dbReference type="EMBL" id="BSSA01000005">
    <property type="protein sequence ID" value="GLW69860.1"/>
    <property type="molecule type" value="Genomic_DNA"/>
</dbReference>
<proteinExistence type="predicted"/>
<comment type="caution">
    <text evidence="1">The sequence shown here is derived from an EMBL/GenBank/DDBJ whole genome shotgun (WGS) entry which is preliminary data.</text>
</comment>
<dbReference type="RefSeq" id="WP_285735720.1">
    <property type="nucleotide sequence ID" value="NZ_BSSA01000005.1"/>
</dbReference>
<reference evidence="1" key="1">
    <citation type="submission" date="2023-02" db="EMBL/GenBank/DDBJ databases">
        <title>Kitasatospora phosalacinea NBRC 14627.</title>
        <authorList>
            <person name="Ichikawa N."/>
            <person name="Sato H."/>
            <person name="Tonouchi N."/>
        </authorList>
    </citation>
    <scope>NUCLEOTIDE SEQUENCE</scope>
    <source>
        <strain evidence="1">NBRC 14627</strain>
    </source>
</reference>
<dbReference type="Proteomes" id="UP001165041">
    <property type="component" value="Unassembled WGS sequence"/>
</dbReference>
<gene>
    <name evidence="1" type="ORF">Kpho02_21590</name>
</gene>
<sequence>MTTHYLALTTPADLTVRAERLRVLELDEVLQQPADRVDVLVRRSPSAA</sequence>
<accession>A0A9W6V2C4</accession>
<evidence type="ECO:0000313" key="2">
    <source>
        <dbReference type="Proteomes" id="UP001165041"/>
    </source>
</evidence>
<protein>
    <submittedName>
        <fullName evidence="1">Uncharacterized protein</fullName>
    </submittedName>
</protein>